<comment type="caution">
    <text evidence="4">The sequence shown here is derived from an EMBL/GenBank/DDBJ whole genome shotgun (WGS) entry which is preliminary data.</text>
</comment>
<dbReference type="InterPro" id="IPR009061">
    <property type="entry name" value="DNA-bd_dom_put_sf"/>
</dbReference>
<organism evidence="4 5">
    <name type="scientific">Niallia hominis</name>
    <dbReference type="NCBI Taxonomy" id="3133173"/>
    <lineage>
        <taxon>Bacteria</taxon>
        <taxon>Bacillati</taxon>
        <taxon>Bacillota</taxon>
        <taxon>Bacilli</taxon>
        <taxon>Bacillales</taxon>
        <taxon>Bacillaceae</taxon>
        <taxon>Niallia</taxon>
    </lineage>
</organism>
<dbReference type="SMART" id="SM00422">
    <property type="entry name" value="HTH_MERR"/>
    <property type="match status" value="1"/>
</dbReference>
<evidence type="ECO:0000313" key="4">
    <source>
        <dbReference type="EMBL" id="MEQ2468080.1"/>
    </source>
</evidence>
<dbReference type="Pfam" id="PF13411">
    <property type="entry name" value="MerR_1"/>
    <property type="match status" value="1"/>
</dbReference>
<dbReference type="InterPro" id="IPR012925">
    <property type="entry name" value="TipAS_dom"/>
</dbReference>
<dbReference type="PRINTS" id="PR00040">
    <property type="entry name" value="HTHMERR"/>
</dbReference>
<keyword evidence="1" id="KW-0238">DNA-binding</keyword>
<evidence type="ECO:0000259" key="3">
    <source>
        <dbReference type="PROSITE" id="PS50937"/>
    </source>
</evidence>
<name>A0ABV1F5K7_9BACI</name>
<feature type="coiled-coil region" evidence="2">
    <location>
        <begin position="80"/>
        <end position="107"/>
    </location>
</feature>
<evidence type="ECO:0000256" key="2">
    <source>
        <dbReference type="SAM" id="Coils"/>
    </source>
</evidence>
<keyword evidence="5" id="KW-1185">Reference proteome</keyword>
<dbReference type="SUPFAM" id="SSF46955">
    <property type="entry name" value="Putative DNA-binding domain"/>
    <property type="match status" value="1"/>
</dbReference>
<protein>
    <submittedName>
        <fullName evidence="4">MerR family transcriptional regulator</fullName>
    </submittedName>
</protein>
<dbReference type="CDD" id="cd01106">
    <property type="entry name" value="HTH_TipAL-Mta"/>
    <property type="match status" value="1"/>
</dbReference>
<dbReference type="Pfam" id="PF07739">
    <property type="entry name" value="TipAS"/>
    <property type="match status" value="1"/>
</dbReference>
<reference evidence="4 5" key="1">
    <citation type="submission" date="2024-03" db="EMBL/GenBank/DDBJ databases">
        <title>Human intestinal bacterial collection.</title>
        <authorList>
            <person name="Pauvert C."/>
            <person name="Hitch T.C.A."/>
            <person name="Clavel T."/>
        </authorList>
    </citation>
    <scope>NUCLEOTIDE SEQUENCE [LARGE SCALE GENOMIC DNA]</scope>
    <source>
        <strain evidence="4 5">CLA-SR-H024</strain>
    </source>
</reference>
<dbReference type="RefSeq" id="WP_349205314.1">
    <property type="nucleotide sequence ID" value="NZ_JBBMFN010000076.1"/>
</dbReference>
<sequence length="243" mass="28533">MKEYLKVGELAELTGLTIRTLRYYDQIQLFSPSEYTESGHRLYTKSDLTNLQQILSLKQMGLSLDDIKEVMEDREKNSAINIIETQIDRLRRDIQVQQNLLNELELTANVIRSKKMMSVKDITELLGAMKMYQEIYFSKQQLESIRDFYNKIDKDDLKGAEKKFKTILEEIRVEMDNGTPPSNAKVRKLAEEWRKILHSITINDSEIWKQAERFHQENPDNDLQYGLDGEIYQYIQGALKVSK</sequence>
<dbReference type="Proteomes" id="UP001465426">
    <property type="component" value="Unassembled WGS sequence"/>
</dbReference>
<feature type="domain" description="HTH merR-type" evidence="3">
    <location>
        <begin position="4"/>
        <end position="73"/>
    </location>
</feature>
<evidence type="ECO:0000313" key="5">
    <source>
        <dbReference type="Proteomes" id="UP001465426"/>
    </source>
</evidence>
<gene>
    <name evidence="4" type="ORF">WMO63_20695</name>
</gene>
<dbReference type="EMBL" id="JBBMFN010000076">
    <property type="protein sequence ID" value="MEQ2468080.1"/>
    <property type="molecule type" value="Genomic_DNA"/>
</dbReference>
<dbReference type="PROSITE" id="PS00552">
    <property type="entry name" value="HTH_MERR_1"/>
    <property type="match status" value="1"/>
</dbReference>
<dbReference type="InterPro" id="IPR047057">
    <property type="entry name" value="MerR_fam"/>
</dbReference>
<dbReference type="InterPro" id="IPR000551">
    <property type="entry name" value="MerR-type_HTH_dom"/>
</dbReference>
<proteinExistence type="predicted"/>
<dbReference type="PROSITE" id="PS50937">
    <property type="entry name" value="HTH_MERR_2"/>
    <property type="match status" value="1"/>
</dbReference>
<dbReference type="PANTHER" id="PTHR30204:SF90">
    <property type="entry name" value="HTH-TYPE TRANSCRIPTIONAL ACTIVATOR MTA"/>
    <property type="match status" value="1"/>
</dbReference>
<accession>A0ABV1F5K7</accession>
<keyword evidence="2" id="KW-0175">Coiled coil</keyword>
<dbReference type="Gene3D" id="1.10.1660.10">
    <property type="match status" value="1"/>
</dbReference>
<evidence type="ECO:0000256" key="1">
    <source>
        <dbReference type="ARBA" id="ARBA00023125"/>
    </source>
</evidence>
<dbReference type="PANTHER" id="PTHR30204">
    <property type="entry name" value="REDOX-CYCLING DRUG-SENSING TRANSCRIPTIONAL ACTIVATOR SOXR"/>
    <property type="match status" value="1"/>
</dbReference>